<dbReference type="Proteomes" id="UP000617734">
    <property type="component" value="Unassembled WGS sequence"/>
</dbReference>
<dbReference type="CDD" id="cd00882">
    <property type="entry name" value="Ras_like_GTPase"/>
    <property type="match status" value="1"/>
</dbReference>
<reference evidence="5" key="1">
    <citation type="journal article" date="2014" name="Int. J. Syst. Evol. Microbiol.">
        <title>Complete genome sequence of Corynebacterium casei LMG S-19264T (=DSM 44701T), isolated from a smear-ripened cheese.</title>
        <authorList>
            <consortium name="US DOE Joint Genome Institute (JGI-PGF)"/>
            <person name="Walter F."/>
            <person name="Albersmeier A."/>
            <person name="Kalinowski J."/>
            <person name="Ruckert C."/>
        </authorList>
    </citation>
    <scope>NUCLEOTIDE SEQUENCE</scope>
    <source>
        <strain evidence="5">JCM 4646</strain>
    </source>
</reference>
<gene>
    <name evidence="5" type="ORF">GCM10018781_55800</name>
</gene>
<accession>A0A919L006</accession>
<dbReference type="PANTHER" id="PTHR42708">
    <property type="entry name" value="ATP/GTP-BINDING PROTEIN-RELATED"/>
    <property type="match status" value="1"/>
</dbReference>
<comment type="caution">
    <text evidence="5">The sequence shown here is derived from an EMBL/GenBank/DDBJ whole genome shotgun (WGS) entry which is preliminary data.</text>
</comment>
<organism evidence="5 6">
    <name type="scientific">Kitasatospora indigofera</name>
    <dbReference type="NCBI Taxonomy" id="67307"/>
    <lineage>
        <taxon>Bacteria</taxon>
        <taxon>Bacillati</taxon>
        <taxon>Actinomycetota</taxon>
        <taxon>Actinomycetes</taxon>
        <taxon>Kitasatosporales</taxon>
        <taxon>Streptomycetaceae</taxon>
        <taxon>Kitasatospora</taxon>
    </lineage>
</organism>
<dbReference type="Pfam" id="PF03029">
    <property type="entry name" value="ATP_bind_1"/>
    <property type="match status" value="1"/>
</dbReference>
<evidence type="ECO:0000256" key="1">
    <source>
        <dbReference type="ARBA" id="ARBA00005290"/>
    </source>
</evidence>
<keyword evidence="4" id="KW-0342">GTP-binding</keyword>
<dbReference type="GO" id="GO:0016787">
    <property type="term" value="F:hydrolase activity"/>
    <property type="evidence" value="ECO:0007669"/>
    <property type="project" value="UniProtKB-KW"/>
</dbReference>
<dbReference type="GO" id="GO:0005524">
    <property type="term" value="F:ATP binding"/>
    <property type="evidence" value="ECO:0007669"/>
    <property type="project" value="UniProtKB-KW"/>
</dbReference>
<evidence type="ECO:0000313" key="6">
    <source>
        <dbReference type="Proteomes" id="UP000617734"/>
    </source>
</evidence>
<dbReference type="EMBL" id="BNBO01000040">
    <property type="protein sequence ID" value="GHH78943.1"/>
    <property type="molecule type" value="Genomic_DNA"/>
</dbReference>
<evidence type="ECO:0000256" key="2">
    <source>
        <dbReference type="ARBA" id="ARBA00022741"/>
    </source>
</evidence>
<dbReference type="InterPro" id="IPR052705">
    <property type="entry name" value="Gliding_Motility_GTPase"/>
</dbReference>
<keyword evidence="2" id="KW-0547">Nucleotide-binding</keyword>
<dbReference type="RefSeq" id="WP_190213683.1">
    <property type="nucleotide sequence ID" value="NZ_BNBO01000040.1"/>
</dbReference>
<evidence type="ECO:0000256" key="4">
    <source>
        <dbReference type="ARBA" id="ARBA00023134"/>
    </source>
</evidence>
<dbReference type="GeneID" id="95355936"/>
<dbReference type="InterPro" id="IPR004130">
    <property type="entry name" value="Gpn"/>
</dbReference>
<evidence type="ECO:0000313" key="5">
    <source>
        <dbReference type="EMBL" id="GHH78943.1"/>
    </source>
</evidence>
<evidence type="ECO:0000256" key="3">
    <source>
        <dbReference type="ARBA" id="ARBA00022801"/>
    </source>
</evidence>
<dbReference type="Gene3D" id="3.40.50.300">
    <property type="entry name" value="P-loop containing nucleotide triphosphate hydrolases"/>
    <property type="match status" value="1"/>
</dbReference>
<dbReference type="SUPFAM" id="SSF52540">
    <property type="entry name" value="P-loop containing nucleoside triphosphate hydrolases"/>
    <property type="match status" value="1"/>
</dbReference>
<protein>
    <submittedName>
        <fullName evidence="5">ATP-binding protein</fullName>
    </submittedName>
</protein>
<dbReference type="InterPro" id="IPR027417">
    <property type="entry name" value="P-loop_NTPase"/>
</dbReference>
<sequence>MSPYAPSDDALTPLKIVIAGGFGVGKTTMVGAVSEIEPLSTEETLTIASAGLDRLDGIDCKATTTVTMDFGRITFPAHGLVLLLFGTPGQERFWFMWDDLAHGAVGAIVLVDTRRLQDAFPAVEFFERRATPFLIAVNHFDGTHRYTPLEVREALGLRADTPVLTCDARSRESARAVLTALVGHAQRLAVPHRPLPSASPA</sequence>
<reference evidence="5" key="2">
    <citation type="submission" date="2020-09" db="EMBL/GenBank/DDBJ databases">
        <authorList>
            <person name="Sun Q."/>
            <person name="Ohkuma M."/>
        </authorList>
    </citation>
    <scope>NUCLEOTIDE SEQUENCE</scope>
    <source>
        <strain evidence="5">JCM 4646</strain>
    </source>
</reference>
<name>A0A919L006_9ACTN</name>
<proteinExistence type="inferred from homology"/>
<keyword evidence="6" id="KW-1185">Reference proteome</keyword>
<dbReference type="AlphaFoldDB" id="A0A919L006"/>
<keyword evidence="5" id="KW-0067">ATP-binding</keyword>
<comment type="similarity">
    <text evidence="1">Belongs to the GPN-loop GTPase family.</text>
</comment>
<dbReference type="GO" id="GO:0005525">
    <property type="term" value="F:GTP binding"/>
    <property type="evidence" value="ECO:0007669"/>
    <property type="project" value="UniProtKB-KW"/>
</dbReference>
<keyword evidence="3" id="KW-0378">Hydrolase</keyword>
<dbReference type="PANTHER" id="PTHR42708:SF1">
    <property type="entry name" value="GLIDING MOTILITY PROTEIN MGLA"/>
    <property type="match status" value="1"/>
</dbReference>